<dbReference type="PANTHER" id="PTHR31727">
    <property type="entry name" value="OLEOYL-ACYL CARRIER PROTEIN THIOESTERASE 1, CHLOROPLASTIC"/>
    <property type="match status" value="1"/>
</dbReference>
<evidence type="ECO:0000256" key="1">
    <source>
        <dbReference type="ARBA" id="ARBA00006500"/>
    </source>
</evidence>
<dbReference type="Proteomes" id="UP000054874">
    <property type="component" value="Unassembled WGS sequence"/>
</dbReference>
<dbReference type="Pfam" id="PF20791">
    <property type="entry name" value="Acyl-ACP_TE_C"/>
    <property type="match status" value="1"/>
</dbReference>
<dbReference type="PANTHER" id="PTHR31727:SF6">
    <property type="entry name" value="OLEOYL-ACYL CARRIER PROTEIN THIOESTERASE 1, CHLOROPLASTIC"/>
    <property type="match status" value="1"/>
</dbReference>
<feature type="domain" description="Acyl-ACP thioesterase N-terminal hotdog" evidence="8">
    <location>
        <begin position="6"/>
        <end position="128"/>
    </location>
</feature>
<dbReference type="InterPro" id="IPR002864">
    <property type="entry name" value="Acyl-ACP_thioesterase_NHD"/>
</dbReference>
<dbReference type="InterPro" id="IPR045023">
    <property type="entry name" value="FATA/B"/>
</dbReference>
<dbReference type="STRING" id="290052.ASU35_06165"/>
<dbReference type="CDD" id="cd00586">
    <property type="entry name" value="4HBT"/>
    <property type="match status" value="1"/>
</dbReference>
<dbReference type="Pfam" id="PF01643">
    <property type="entry name" value="Acyl-ACP_TE"/>
    <property type="match status" value="1"/>
</dbReference>
<evidence type="ECO:0000259" key="9">
    <source>
        <dbReference type="Pfam" id="PF20791"/>
    </source>
</evidence>
<keyword evidence="6" id="KW-0443">Lipid metabolism</keyword>
<dbReference type="GO" id="GO:0016297">
    <property type="term" value="F:fatty acyl-[ACP] hydrolase activity"/>
    <property type="evidence" value="ECO:0007669"/>
    <property type="project" value="InterPro"/>
</dbReference>
<gene>
    <name evidence="10" type="ORF">ASU35_06165</name>
</gene>
<evidence type="ECO:0000256" key="5">
    <source>
        <dbReference type="ARBA" id="ARBA00022946"/>
    </source>
</evidence>
<keyword evidence="3" id="KW-0378">Hydrolase</keyword>
<organism evidence="10 11">
    <name type="scientific">Acetivibrio ethanolgignens</name>
    <dbReference type="NCBI Taxonomy" id="290052"/>
    <lineage>
        <taxon>Bacteria</taxon>
        <taxon>Bacillati</taxon>
        <taxon>Bacillota</taxon>
        <taxon>Clostridia</taxon>
        <taxon>Eubacteriales</taxon>
        <taxon>Oscillospiraceae</taxon>
        <taxon>Acetivibrio</taxon>
    </lineage>
</organism>
<keyword evidence="2" id="KW-0444">Lipid biosynthesis</keyword>
<evidence type="ECO:0000256" key="6">
    <source>
        <dbReference type="ARBA" id="ARBA00023098"/>
    </source>
</evidence>
<evidence type="ECO:0000259" key="8">
    <source>
        <dbReference type="Pfam" id="PF01643"/>
    </source>
</evidence>
<dbReference type="AlphaFoldDB" id="A0A0V8QIB1"/>
<evidence type="ECO:0000256" key="2">
    <source>
        <dbReference type="ARBA" id="ARBA00022516"/>
    </source>
</evidence>
<dbReference type="Gene3D" id="3.10.129.10">
    <property type="entry name" value="Hotdog Thioesterase"/>
    <property type="match status" value="1"/>
</dbReference>
<reference evidence="10 11" key="1">
    <citation type="submission" date="2015-11" db="EMBL/GenBank/DDBJ databases">
        <title>Butyribacter intestini gen. nov., sp. nov., a butyric acid-producing bacterium of the family Lachnospiraceae isolated from the human faeces.</title>
        <authorList>
            <person name="Zou Y."/>
            <person name="Xue W."/>
            <person name="Luo G."/>
            <person name="Lv M."/>
        </authorList>
    </citation>
    <scope>NUCLEOTIDE SEQUENCE [LARGE SCALE GENOMIC DNA]</scope>
    <source>
        <strain evidence="10 11">ACET-33324</strain>
    </source>
</reference>
<dbReference type="RefSeq" id="WP_058351534.1">
    <property type="nucleotide sequence ID" value="NZ_CABMMD010000024.1"/>
</dbReference>
<evidence type="ECO:0000313" key="10">
    <source>
        <dbReference type="EMBL" id="KSV60333.1"/>
    </source>
</evidence>
<sequence>MYSFESRIRYSEVDFHKKLTLAGIANYFQDCSTFQSEDLGLGIEALAELNRAWLLNSWQIVVNRTPFLGEKVTVGTWAYDFKGFYGYRNFIMMDEAGEICAVANSLWVYVDTDTGHPARIPQEAAKPYGCEPRYPMEYADRKVSVPKEPASHPSFCVVSANIDTNNHVNNGQYILMAEEYLPEGFEVRELRVEYRNAARLGDTIYPKVCCEDRLCTVILEDVDGKIYAILAFTGK</sequence>
<comment type="similarity">
    <text evidence="1">Belongs to the acyl-ACP thioesterase family.</text>
</comment>
<dbReference type="EMBL" id="LNAM01000024">
    <property type="protein sequence ID" value="KSV60333.1"/>
    <property type="molecule type" value="Genomic_DNA"/>
</dbReference>
<dbReference type="OrthoDB" id="9801517at2"/>
<keyword evidence="5" id="KW-0809">Transit peptide</keyword>
<proteinExistence type="inferred from homology"/>
<evidence type="ECO:0000313" key="11">
    <source>
        <dbReference type="Proteomes" id="UP000054874"/>
    </source>
</evidence>
<accession>A0A0V8QIB1</accession>
<evidence type="ECO:0000256" key="7">
    <source>
        <dbReference type="ARBA" id="ARBA00023160"/>
    </source>
</evidence>
<keyword evidence="11" id="KW-1185">Reference proteome</keyword>
<comment type="caution">
    <text evidence="10">The sequence shown here is derived from an EMBL/GenBank/DDBJ whole genome shotgun (WGS) entry which is preliminary data.</text>
</comment>
<keyword evidence="7" id="KW-0275">Fatty acid biosynthesis</keyword>
<keyword evidence="4" id="KW-0276">Fatty acid metabolism</keyword>
<protein>
    <submittedName>
        <fullName evidence="10">Acyl-ACP thioesterase</fullName>
    </submittedName>
</protein>
<feature type="domain" description="Acyl-ACP thioesterase-like C-terminal" evidence="9">
    <location>
        <begin position="154"/>
        <end position="204"/>
    </location>
</feature>
<evidence type="ECO:0000256" key="4">
    <source>
        <dbReference type="ARBA" id="ARBA00022832"/>
    </source>
</evidence>
<name>A0A0V8QIB1_9FIRM</name>
<dbReference type="InterPro" id="IPR049427">
    <property type="entry name" value="Acyl-ACP_TE_C"/>
</dbReference>
<dbReference type="InterPro" id="IPR029069">
    <property type="entry name" value="HotDog_dom_sf"/>
</dbReference>
<dbReference type="GO" id="GO:0000036">
    <property type="term" value="F:acyl carrier activity"/>
    <property type="evidence" value="ECO:0007669"/>
    <property type="project" value="TreeGrafter"/>
</dbReference>
<dbReference type="SUPFAM" id="SSF54637">
    <property type="entry name" value="Thioesterase/thiol ester dehydrase-isomerase"/>
    <property type="match status" value="2"/>
</dbReference>
<evidence type="ECO:0000256" key="3">
    <source>
        <dbReference type="ARBA" id="ARBA00022801"/>
    </source>
</evidence>